<evidence type="ECO:0000313" key="2">
    <source>
        <dbReference type="EnsemblMetazoa" id="AMAM000536-PA"/>
    </source>
</evidence>
<accession>A0A182S6C1</accession>
<reference evidence="3" key="1">
    <citation type="submission" date="2013-09" db="EMBL/GenBank/DDBJ databases">
        <title>The Genome Sequence of Anopheles maculatus species B.</title>
        <authorList>
            <consortium name="The Broad Institute Genomics Platform"/>
            <person name="Neafsey D.E."/>
            <person name="Besansky N."/>
            <person name="Howell P."/>
            <person name="Walton C."/>
            <person name="Young S.K."/>
            <person name="Zeng Q."/>
            <person name="Gargeya S."/>
            <person name="Fitzgerald M."/>
            <person name="Haas B."/>
            <person name="Abouelleil A."/>
            <person name="Allen A.W."/>
            <person name="Alvarado L."/>
            <person name="Arachchi H.M."/>
            <person name="Berlin A.M."/>
            <person name="Chapman S.B."/>
            <person name="Gainer-Dewar J."/>
            <person name="Goldberg J."/>
            <person name="Griggs A."/>
            <person name="Gujja S."/>
            <person name="Hansen M."/>
            <person name="Howarth C."/>
            <person name="Imamovic A."/>
            <person name="Ireland A."/>
            <person name="Larimer J."/>
            <person name="McCowan C."/>
            <person name="Murphy C."/>
            <person name="Pearson M."/>
            <person name="Poon T.W."/>
            <person name="Priest M."/>
            <person name="Roberts A."/>
            <person name="Saif S."/>
            <person name="Shea T."/>
            <person name="Sisk P."/>
            <person name="Sykes S."/>
            <person name="Wortman J."/>
            <person name="Nusbaum C."/>
            <person name="Birren B."/>
        </authorList>
    </citation>
    <scope>NUCLEOTIDE SEQUENCE [LARGE SCALE GENOMIC DNA]</scope>
    <source>
        <strain evidence="3">maculatus3</strain>
    </source>
</reference>
<keyword evidence="1" id="KW-1133">Transmembrane helix</keyword>
<dbReference type="VEuPathDB" id="VectorBase:AMAM000536"/>
<dbReference type="Proteomes" id="UP000075901">
    <property type="component" value="Unassembled WGS sequence"/>
</dbReference>
<evidence type="ECO:0000313" key="3">
    <source>
        <dbReference type="Proteomes" id="UP000075901"/>
    </source>
</evidence>
<evidence type="ECO:0000256" key="1">
    <source>
        <dbReference type="SAM" id="Phobius"/>
    </source>
</evidence>
<keyword evidence="1" id="KW-0472">Membrane</keyword>
<sequence length="148" mass="16241">MQECIGRFDERQRLRFQVTRRSVTTDDGCVLPLLLPSSEPTPTDAEALLPVPSPVTPLDTTWAALTTTPFSPLLCGPLVGMVPLVVLPVLPVLQLLPLLLMLIPLVGRPLPQPPLSVLSWAEDRLLVAVGSSERKKLDTTRFHTYRAS</sequence>
<keyword evidence="1" id="KW-0812">Transmembrane</keyword>
<feature type="transmembrane region" description="Helical" evidence="1">
    <location>
        <begin position="78"/>
        <end position="103"/>
    </location>
</feature>
<keyword evidence="3" id="KW-1185">Reference proteome</keyword>
<name>A0A182S6C1_9DIPT</name>
<dbReference type="AlphaFoldDB" id="A0A182S6C1"/>
<dbReference type="EnsemblMetazoa" id="AMAM000536-RA">
    <property type="protein sequence ID" value="AMAM000536-PA"/>
    <property type="gene ID" value="AMAM000536"/>
</dbReference>
<organism evidence="2 3">
    <name type="scientific">Anopheles maculatus</name>
    <dbReference type="NCBI Taxonomy" id="74869"/>
    <lineage>
        <taxon>Eukaryota</taxon>
        <taxon>Metazoa</taxon>
        <taxon>Ecdysozoa</taxon>
        <taxon>Arthropoda</taxon>
        <taxon>Hexapoda</taxon>
        <taxon>Insecta</taxon>
        <taxon>Pterygota</taxon>
        <taxon>Neoptera</taxon>
        <taxon>Endopterygota</taxon>
        <taxon>Diptera</taxon>
        <taxon>Nematocera</taxon>
        <taxon>Culicoidea</taxon>
        <taxon>Culicidae</taxon>
        <taxon>Anophelinae</taxon>
        <taxon>Anopheles</taxon>
        <taxon>Anopheles maculatus group</taxon>
    </lineage>
</organism>
<proteinExistence type="predicted"/>
<protein>
    <submittedName>
        <fullName evidence="2">Uncharacterized protein</fullName>
    </submittedName>
</protein>
<reference evidence="2" key="2">
    <citation type="submission" date="2020-05" db="UniProtKB">
        <authorList>
            <consortium name="EnsemblMetazoa"/>
        </authorList>
    </citation>
    <scope>IDENTIFICATION</scope>
    <source>
        <strain evidence="2">maculatus3</strain>
    </source>
</reference>